<name>A0A5S4HBX7_9ACTN</name>
<protein>
    <submittedName>
        <fullName evidence="4">LytR family transcriptional regulator</fullName>
    </submittedName>
</protein>
<keyword evidence="2" id="KW-0812">Transmembrane</keyword>
<evidence type="ECO:0000259" key="3">
    <source>
        <dbReference type="Pfam" id="PF03816"/>
    </source>
</evidence>
<dbReference type="InterPro" id="IPR050922">
    <property type="entry name" value="LytR/CpsA/Psr_CW_biosynth"/>
</dbReference>
<accession>A0A5S4HBX7</accession>
<dbReference type="Pfam" id="PF03816">
    <property type="entry name" value="LytR_cpsA_psr"/>
    <property type="match status" value="1"/>
</dbReference>
<comment type="caution">
    <text evidence="4">The sequence shown here is derived from an EMBL/GenBank/DDBJ whole genome shotgun (WGS) entry which is preliminary data.</text>
</comment>
<dbReference type="OrthoDB" id="3573673at2"/>
<dbReference type="Proteomes" id="UP000305238">
    <property type="component" value="Unassembled WGS sequence"/>
</dbReference>
<sequence length="447" mass="48748">MITSRGTHRAPRTAETGLRRALLLTAASAVLPGLAHLRSGRRVTGTILLSGYVCAIVAVVLTAVALRGDLVQLAVRSDLLLALMVASGAVAIGWPALLVWSYRVARPARISRGARAITAIIVAGLCTLAAAPPLAVARYSYVQRDLVRTVFRDPAPSKLVVGTHPQRGTGSLPRRLNVLLLGGDADVHRPGVRTDSMTLASVDTRTGTTVLISLPRNLQQVPVWDGHRKVTGFPRKELLNEVYEYGHSHPHLTPGRNPGAQLLKRTYGHIVGLPVHYYAMVDMRSFRQIVDAVHGVRVCVRKAIPVPREQVAAGVIRPGCQRLSGRQALWYGRSRTGSDDYARMARQKCLIWALYRQADPMTVFRAFRRLAEVFKYSVNTDIPLGMLPSLVGLVSKIRGAGLHSIQFVPPLIRSAHPDYARIRSLTAQALTEATDQPKTEMLGQKCG</sequence>
<feature type="domain" description="Cell envelope-related transcriptional attenuator" evidence="3">
    <location>
        <begin position="193"/>
        <end position="358"/>
    </location>
</feature>
<keyword evidence="5" id="KW-1185">Reference proteome</keyword>
<comment type="similarity">
    <text evidence="1">Belongs to the LytR/CpsA/Psr (LCP) family.</text>
</comment>
<evidence type="ECO:0000256" key="2">
    <source>
        <dbReference type="SAM" id="Phobius"/>
    </source>
</evidence>
<evidence type="ECO:0000256" key="1">
    <source>
        <dbReference type="ARBA" id="ARBA00006068"/>
    </source>
</evidence>
<dbReference type="Gene3D" id="3.40.630.190">
    <property type="entry name" value="LCP protein"/>
    <property type="match status" value="1"/>
</dbReference>
<dbReference type="NCBIfam" id="TIGR00350">
    <property type="entry name" value="lytR_cpsA_psr"/>
    <property type="match status" value="1"/>
</dbReference>
<feature type="transmembrane region" description="Helical" evidence="2">
    <location>
        <begin position="114"/>
        <end position="136"/>
    </location>
</feature>
<evidence type="ECO:0000313" key="5">
    <source>
        <dbReference type="Proteomes" id="UP000305238"/>
    </source>
</evidence>
<proteinExistence type="inferred from homology"/>
<dbReference type="InterPro" id="IPR004474">
    <property type="entry name" value="LytR_CpsA_psr"/>
</dbReference>
<dbReference type="EMBL" id="VCKZ01000001">
    <property type="protein sequence ID" value="TMR42452.1"/>
    <property type="molecule type" value="Genomic_DNA"/>
</dbReference>
<dbReference type="PANTHER" id="PTHR33392:SF6">
    <property type="entry name" value="POLYISOPRENYL-TEICHOIC ACID--PEPTIDOGLYCAN TEICHOIC ACID TRANSFERASE TAGU"/>
    <property type="match status" value="1"/>
</dbReference>
<feature type="transmembrane region" description="Helical" evidence="2">
    <location>
        <begin position="47"/>
        <end position="67"/>
    </location>
</feature>
<gene>
    <name evidence="4" type="ORF">ETD96_00110</name>
</gene>
<feature type="transmembrane region" description="Helical" evidence="2">
    <location>
        <begin position="79"/>
        <end position="102"/>
    </location>
</feature>
<organism evidence="4 5">
    <name type="scientific">Actinomadura geliboluensis</name>
    <dbReference type="NCBI Taxonomy" id="882440"/>
    <lineage>
        <taxon>Bacteria</taxon>
        <taxon>Bacillati</taxon>
        <taxon>Actinomycetota</taxon>
        <taxon>Actinomycetes</taxon>
        <taxon>Streptosporangiales</taxon>
        <taxon>Thermomonosporaceae</taxon>
        <taxon>Actinomadura</taxon>
    </lineage>
</organism>
<dbReference type="PANTHER" id="PTHR33392">
    <property type="entry name" value="POLYISOPRENYL-TEICHOIC ACID--PEPTIDOGLYCAN TEICHOIC ACID TRANSFERASE TAGU"/>
    <property type="match status" value="1"/>
</dbReference>
<dbReference type="RefSeq" id="WP_138631980.1">
    <property type="nucleotide sequence ID" value="NZ_JASWDG010000015.1"/>
</dbReference>
<keyword evidence="2" id="KW-0472">Membrane</keyword>
<keyword evidence="2" id="KW-1133">Transmembrane helix</keyword>
<dbReference type="AlphaFoldDB" id="A0A5S4HBX7"/>
<reference evidence="4 5" key="1">
    <citation type="submission" date="2019-05" db="EMBL/GenBank/DDBJ databases">
        <title>Draft genome sequence of Actinomadura geliboluensis A8036.</title>
        <authorList>
            <person name="Saricaoglu S."/>
            <person name="Isik K."/>
        </authorList>
    </citation>
    <scope>NUCLEOTIDE SEQUENCE [LARGE SCALE GENOMIC DNA]</scope>
    <source>
        <strain evidence="4 5">A8036</strain>
    </source>
</reference>
<evidence type="ECO:0000313" key="4">
    <source>
        <dbReference type="EMBL" id="TMR42452.1"/>
    </source>
</evidence>